<dbReference type="RefSeq" id="WP_318644170.1">
    <property type="nucleotide sequence ID" value="NZ_CP137892.1"/>
</dbReference>
<feature type="transmembrane region" description="Helical" evidence="1">
    <location>
        <begin position="45"/>
        <end position="65"/>
    </location>
</feature>
<keyword evidence="1 2" id="KW-0812">Transmembrane</keyword>
<proteinExistence type="predicted"/>
<reference evidence="2 3" key="1">
    <citation type="submission" date="2023-11" db="EMBL/GenBank/DDBJ databases">
        <title>Complete genome of Pseudomonas benzenivorans BA3361.</title>
        <authorList>
            <person name="Shin S.Y."/>
            <person name="Song J."/>
            <person name="Kang H."/>
        </authorList>
    </citation>
    <scope>NUCLEOTIDE SEQUENCE [LARGE SCALE GENOMIC DNA]</scope>
    <source>
        <strain evidence="2 3">HNIBRBA3361</strain>
    </source>
</reference>
<keyword evidence="1" id="KW-1133">Transmembrane helix</keyword>
<gene>
    <name evidence="2" type="ORF">SBP02_20125</name>
</gene>
<keyword evidence="1" id="KW-0472">Membrane</keyword>
<dbReference type="Proteomes" id="UP001305928">
    <property type="component" value="Chromosome"/>
</dbReference>
<name>A0ABZ0PVV0_9PSED</name>
<keyword evidence="3" id="KW-1185">Reference proteome</keyword>
<dbReference type="EMBL" id="CP137892">
    <property type="protein sequence ID" value="WPC05031.1"/>
    <property type="molecule type" value="Genomic_DNA"/>
</dbReference>
<organism evidence="2 3">
    <name type="scientific">Pseudomonas benzenivorans</name>
    <dbReference type="NCBI Taxonomy" id="556533"/>
    <lineage>
        <taxon>Bacteria</taxon>
        <taxon>Pseudomonadati</taxon>
        <taxon>Pseudomonadota</taxon>
        <taxon>Gammaproteobacteria</taxon>
        <taxon>Pseudomonadales</taxon>
        <taxon>Pseudomonadaceae</taxon>
        <taxon>Pseudomonas</taxon>
    </lineage>
</organism>
<evidence type="ECO:0000256" key="1">
    <source>
        <dbReference type="SAM" id="Phobius"/>
    </source>
</evidence>
<evidence type="ECO:0000313" key="3">
    <source>
        <dbReference type="Proteomes" id="UP001305928"/>
    </source>
</evidence>
<sequence>MMTLFDCPEWALRLANRLLGGGLALLLAGLFGAYGLDVHLGLPAQVAAHSLVILGPSLLKLGYVLRLAAQHRLKRLEGPCCAAA</sequence>
<evidence type="ECO:0000313" key="2">
    <source>
        <dbReference type="EMBL" id="WPC05031.1"/>
    </source>
</evidence>
<protein>
    <submittedName>
        <fullName evidence="2">Transmembrane sensor/regulator PpyR</fullName>
    </submittedName>
</protein>
<accession>A0ABZ0PVV0</accession>